<dbReference type="EMBL" id="FQXT01000002">
    <property type="protein sequence ID" value="SHH92548.1"/>
    <property type="molecule type" value="Genomic_DNA"/>
</dbReference>
<dbReference type="InterPro" id="IPR016162">
    <property type="entry name" value="Ald_DH_N"/>
</dbReference>
<dbReference type="Gene3D" id="3.40.309.10">
    <property type="entry name" value="Aldehyde Dehydrogenase, Chain A, domain 2"/>
    <property type="match status" value="1"/>
</dbReference>
<reference evidence="4" key="2">
    <citation type="submission" date="2016-11" db="EMBL/GenBank/DDBJ databases">
        <authorList>
            <person name="Jaros S."/>
            <person name="Januszkiewicz K."/>
            <person name="Wedrychowicz H."/>
        </authorList>
    </citation>
    <scope>NUCLEOTIDE SEQUENCE [LARGE SCALE GENOMIC DNA]</scope>
    <source>
        <strain evidence="4">DSM 19859</strain>
    </source>
</reference>
<organism evidence="4 5">
    <name type="scientific">Leeuwenhoekiella palythoae</name>
    <dbReference type="NCBI Taxonomy" id="573501"/>
    <lineage>
        <taxon>Bacteria</taxon>
        <taxon>Pseudomonadati</taxon>
        <taxon>Bacteroidota</taxon>
        <taxon>Flavobacteriia</taxon>
        <taxon>Flavobacteriales</taxon>
        <taxon>Flavobacteriaceae</taxon>
        <taxon>Leeuwenhoekiella</taxon>
    </lineage>
</organism>
<dbReference type="Proteomes" id="UP000290037">
    <property type="component" value="Unassembled WGS sequence"/>
</dbReference>
<dbReference type="Proteomes" id="UP000184240">
    <property type="component" value="Unassembled WGS sequence"/>
</dbReference>
<protein>
    <submittedName>
        <fullName evidence="4">NADP-dependent aldehyde dehydrogenase</fullName>
    </submittedName>
</protein>
<dbReference type="AlphaFoldDB" id="A0A1M5WZ28"/>
<dbReference type="InterPro" id="IPR015590">
    <property type="entry name" value="Aldehyde_DH_dom"/>
</dbReference>
<dbReference type="RefSeq" id="WP_072981684.1">
    <property type="nucleotide sequence ID" value="NZ_FQXT01000002.1"/>
</dbReference>
<dbReference type="SUPFAM" id="SSF53720">
    <property type="entry name" value="ALDH-like"/>
    <property type="match status" value="1"/>
</dbReference>
<evidence type="ECO:0000313" key="4">
    <source>
        <dbReference type="EMBL" id="SHH92548.1"/>
    </source>
</evidence>
<keyword evidence="6" id="KW-1185">Reference proteome</keyword>
<dbReference type="InterPro" id="IPR050740">
    <property type="entry name" value="Aldehyde_DH_Superfamily"/>
</dbReference>
<reference evidence="5" key="1">
    <citation type="submission" date="2016-11" db="EMBL/GenBank/DDBJ databases">
        <authorList>
            <person name="Varghese N."/>
            <person name="Submissions S."/>
        </authorList>
    </citation>
    <scope>NUCLEOTIDE SEQUENCE [LARGE SCALE GENOMIC DNA]</scope>
    <source>
        <strain evidence="5">DSM 19859</strain>
    </source>
</reference>
<gene>
    <name evidence="3" type="ORF">DSM01_734</name>
    <name evidence="4" type="ORF">SAMN04487999_1442</name>
</gene>
<dbReference type="Pfam" id="PF00171">
    <property type="entry name" value="Aldedh"/>
    <property type="match status" value="1"/>
</dbReference>
<evidence type="ECO:0000259" key="2">
    <source>
        <dbReference type="Pfam" id="PF00171"/>
    </source>
</evidence>
<reference evidence="3 6" key="3">
    <citation type="submission" date="2018-07" db="EMBL/GenBank/DDBJ databases">
        <title>Leeuwenhoekiella genomics.</title>
        <authorList>
            <person name="Tahon G."/>
            <person name="Willems A."/>
        </authorList>
    </citation>
    <scope>NUCLEOTIDE SEQUENCE [LARGE SCALE GENOMIC DNA]</scope>
    <source>
        <strain evidence="3 6">LMG 24856</strain>
    </source>
</reference>
<dbReference type="InterPro" id="IPR016163">
    <property type="entry name" value="Ald_DH_C"/>
</dbReference>
<dbReference type="OrthoDB" id="9770537at2"/>
<dbReference type="PANTHER" id="PTHR43353:SF3">
    <property type="entry name" value="ALDEHYDE DEHYDROGENASE-RELATED"/>
    <property type="match status" value="1"/>
</dbReference>
<evidence type="ECO:0000256" key="1">
    <source>
        <dbReference type="ARBA" id="ARBA00023002"/>
    </source>
</evidence>
<dbReference type="CDD" id="cd07129">
    <property type="entry name" value="ALDH_KGSADH"/>
    <property type="match status" value="1"/>
</dbReference>
<evidence type="ECO:0000313" key="3">
    <source>
        <dbReference type="EMBL" id="RXG31588.1"/>
    </source>
</evidence>
<dbReference type="InterPro" id="IPR016161">
    <property type="entry name" value="Ald_DH/histidinol_DH"/>
</dbReference>
<feature type="domain" description="Aldehyde dehydrogenase" evidence="2">
    <location>
        <begin position="15"/>
        <end position="467"/>
    </location>
</feature>
<evidence type="ECO:0000313" key="6">
    <source>
        <dbReference type="Proteomes" id="UP000290037"/>
    </source>
</evidence>
<dbReference type="EMBL" id="QOVN01000001">
    <property type="protein sequence ID" value="RXG31588.1"/>
    <property type="molecule type" value="Genomic_DNA"/>
</dbReference>
<proteinExistence type="predicted"/>
<evidence type="ECO:0000313" key="5">
    <source>
        <dbReference type="Proteomes" id="UP000184240"/>
    </source>
</evidence>
<dbReference type="STRING" id="573501.SAMN04487999_1442"/>
<keyword evidence="1" id="KW-0560">Oxidoreductase</keyword>
<dbReference type="InterPro" id="IPR044151">
    <property type="entry name" value="ALDH_KGSADH"/>
</dbReference>
<dbReference type="GO" id="GO:0016620">
    <property type="term" value="F:oxidoreductase activity, acting on the aldehyde or oxo group of donors, NAD or NADP as acceptor"/>
    <property type="evidence" value="ECO:0007669"/>
    <property type="project" value="InterPro"/>
</dbReference>
<name>A0A1M5WZ28_9FLAO</name>
<dbReference type="Gene3D" id="3.40.605.10">
    <property type="entry name" value="Aldehyde Dehydrogenase, Chain A, domain 1"/>
    <property type="match status" value="1"/>
</dbReference>
<sequence>MITGKNYIGSKISAEGKTTYTTINPKLNIENEWQFTEATESEVDAAAQLAAEAFEVYKHKSDKERATFLRAIGEEIEALGQQLIDTYTTESGLPEGRAMGERGRTIGQLNAFASLLEQGDWVQATIDHGNPERTPAPKPDLRKMQIATGPVAVFGASNFPFAFSTAGGDTASALAAGCPVVVKSHPMHAATGELVSSAIIKAAQKTGMPEGVFSNLNSKGIAVGEQLVKHPAIKGVGFTGSIKAGKALVALGANREEPIPVYAEMGSINPVVILPEALKVNGESWAQKYAGSINLGAGQFCTNPGLILGIEGDELETFGKNLAAHLGEQPAHCMLHPNIQSAYENGKQNMIDAAGTEVLAVTLEAEGANDGKPALVKVTGDDFLANTMLHAEVFGPFSILVSCTSKAQLLEVLNALEGQLTGSLIAETSEVAAYTDVIDALRSRVGRILFNGVPTGVEVCPAMHHGGPFPSTSDAKFTSVGNDAIYRWVRPVSYQDWPQELLPDALKEENPLGIFRKVDGNYSKA</sequence>
<accession>A0A1M5WZ28</accession>
<dbReference type="PANTHER" id="PTHR43353">
    <property type="entry name" value="SUCCINATE-SEMIALDEHYDE DEHYDROGENASE, MITOCHONDRIAL"/>
    <property type="match status" value="1"/>
</dbReference>